<evidence type="ECO:0000313" key="1">
    <source>
        <dbReference type="EMBL" id="KIF51588.1"/>
    </source>
</evidence>
<reference evidence="1 2" key="1">
    <citation type="submission" date="2014-07" db="EMBL/GenBank/DDBJ databases">
        <title>Unique and conserved regions in Vibrio harveyi and related species in comparison with the shrimp pathogen Vibrio harveyi CAIM 1792.</title>
        <authorList>
            <person name="Espinoza-Valles I."/>
            <person name="Vora G."/>
            <person name="Leekitcharoenphon P."/>
            <person name="Ussery D."/>
            <person name="Hoj L."/>
            <person name="Gomez-Gil B."/>
        </authorList>
    </citation>
    <scope>NUCLEOTIDE SEQUENCE [LARGE SCALE GENOMIC DNA]</scope>
    <source>
        <strain evidence="2">CAIM 1854 / LMG 25443</strain>
    </source>
</reference>
<sequence>MVYHVCCQIREKLEKKLKGIRVGLHSCRKFAVQRVVSITKGVFTASVWIGYGKGNLAMTEHYLNRLAQRQEQVNRRLGADMC</sequence>
<dbReference type="Proteomes" id="UP000031586">
    <property type="component" value="Unassembled WGS sequence"/>
</dbReference>
<dbReference type="AlphaFoldDB" id="A0A0C1VNZ0"/>
<name>A0A0C1VNZ0_9VIBR</name>
<proteinExistence type="predicted"/>
<comment type="caution">
    <text evidence="1">The sequence shown here is derived from an EMBL/GenBank/DDBJ whole genome shotgun (WGS) entry which is preliminary data.</text>
</comment>
<protein>
    <submittedName>
        <fullName evidence="1">Uncharacterized protein</fullName>
    </submittedName>
</protein>
<evidence type="ECO:0000313" key="2">
    <source>
        <dbReference type="Proteomes" id="UP000031586"/>
    </source>
</evidence>
<organism evidence="1 2">
    <name type="scientific">Vibrio owensii CAIM 1854 = LMG 25443</name>
    <dbReference type="NCBI Taxonomy" id="1229493"/>
    <lineage>
        <taxon>Bacteria</taxon>
        <taxon>Pseudomonadati</taxon>
        <taxon>Pseudomonadota</taxon>
        <taxon>Gammaproteobacteria</taxon>
        <taxon>Vibrionales</taxon>
        <taxon>Vibrionaceae</taxon>
        <taxon>Vibrio</taxon>
    </lineage>
</organism>
<dbReference type="EMBL" id="JPRD01000032">
    <property type="protein sequence ID" value="KIF51588.1"/>
    <property type="molecule type" value="Genomic_DNA"/>
</dbReference>
<accession>A0A0C1VNZ0</accession>
<gene>
    <name evidence="1" type="ORF">H735_18735</name>
</gene>
<dbReference type="PATRIC" id="fig|1229493.5.peg.3064"/>